<evidence type="ECO:0000256" key="3">
    <source>
        <dbReference type="ARBA" id="ARBA00012438"/>
    </source>
</evidence>
<comment type="catalytic activity">
    <reaction evidence="1">
        <text>ATP + protein L-histidine = ADP + protein N-phospho-L-histidine.</text>
        <dbReference type="EC" id="2.7.13.3"/>
    </reaction>
</comment>
<dbReference type="GO" id="GO:0005886">
    <property type="term" value="C:plasma membrane"/>
    <property type="evidence" value="ECO:0007669"/>
    <property type="project" value="UniProtKB-SubCell"/>
</dbReference>
<feature type="transmembrane region" description="Helical" evidence="14">
    <location>
        <begin position="188"/>
        <end position="210"/>
    </location>
</feature>
<dbReference type="InterPro" id="IPR036890">
    <property type="entry name" value="HATPase_C_sf"/>
</dbReference>
<dbReference type="Pfam" id="PF00072">
    <property type="entry name" value="Response_reg"/>
    <property type="match status" value="1"/>
</dbReference>
<evidence type="ECO:0000313" key="19">
    <source>
        <dbReference type="EMBL" id="XCC94418.1"/>
    </source>
</evidence>
<feature type="domain" description="PAS" evidence="17">
    <location>
        <begin position="223"/>
        <end position="281"/>
    </location>
</feature>
<dbReference type="Pfam" id="PF02518">
    <property type="entry name" value="HATPase_c"/>
    <property type="match status" value="1"/>
</dbReference>
<organism evidence="19">
    <name type="scientific">Alloyangia sp. H15</name>
    <dbReference type="NCBI Taxonomy" id="3029062"/>
    <lineage>
        <taxon>Bacteria</taxon>
        <taxon>Pseudomonadati</taxon>
        <taxon>Pseudomonadota</taxon>
        <taxon>Alphaproteobacteria</taxon>
        <taxon>Rhodobacterales</taxon>
        <taxon>Roseobacteraceae</taxon>
        <taxon>Alloyangia</taxon>
    </lineage>
</organism>
<feature type="domain" description="Response regulatory" evidence="16">
    <location>
        <begin position="601"/>
        <end position="718"/>
    </location>
</feature>
<dbReference type="GO" id="GO:0000155">
    <property type="term" value="F:phosphorelay sensor kinase activity"/>
    <property type="evidence" value="ECO:0007669"/>
    <property type="project" value="InterPro"/>
</dbReference>
<comment type="subcellular location">
    <subcellularLocation>
        <location evidence="2">Cell membrane</location>
        <topology evidence="2">Multi-pass membrane protein</topology>
    </subcellularLocation>
</comment>
<dbReference type="InterPro" id="IPR036641">
    <property type="entry name" value="HPT_dom_sf"/>
</dbReference>
<dbReference type="PANTHER" id="PTHR45339:SF1">
    <property type="entry name" value="HYBRID SIGNAL TRANSDUCTION HISTIDINE KINASE J"/>
    <property type="match status" value="1"/>
</dbReference>
<dbReference type="SMART" id="SM00387">
    <property type="entry name" value="HATPase_c"/>
    <property type="match status" value="1"/>
</dbReference>
<evidence type="ECO:0000256" key="11">
    <source>
        <dbReference type="ARBA" id="ARBA00023136"/>
    </source>
</evidence>
<evidence type="ECO:0000256" key="4">
    <source>
        <dbReference type="ARBA" id="ARBA00022475"/>
    </source>
</evidence>
<dbReference type="Gene3D" id="3.40.50.2300">
    <property type="match status" value="1"/>
</dbReference>
<evidence type="ECO:0000256" key="13">
    <source>
        <dbReference type="PROSITE-ProRule" id="PRU00169"/>
    </source>
</evidence>
<evidence type="ECO:0000256" key="5">
    <source>
        <dbReference type="ARBA" id="ARBA00022553"/>
    </source>
</evidence>
<keyword evidence="7" id="KW-0547">Nucleotide-binding</keyword>
<feature type="domain" description="Histidine kinase" evidence="15">
    <location>
        <begin position="362"/>
        <end position="580"/>
    </location>
</feature>
<dbReference type="PROSITE" id="PS50109">
    <property type="entry name" value="HIS_KIN"/>
    <property type="match status" value="1"/>
</dbReference>
<gene>
    <name evidence="19" type="ORF">PVT71_04165</name>
</gene>
<protein>
    <recommendedName>
        <fullName evidence="3">histidine kinase</fullName>
        <ecNumber evidence="3">2.7.13.3</ecNumber>
    </recommendedName>
</protein>
<sequence>MSATDLSDEGSSSLPTRKRWAALSAPFIVLCLAALVLLTVDAARQIQGLATANSDNGQWSLAQMEVEFARLQSELERPAGFVDPRELRLTFDIFFSRYQTVSRGGLYADIVNTQRARGPMTTIADFLNDSVQYIDAPDEALIAALPALRAQALDVRLAVREVSLSGVRAFSAASDTQRRKVMNSLVRLSGMALILVLALALGVVALWQLMHLARDQAQRRARANHRLEAVVSTALDGIVVTDRSGIILQFNGAASCISGHEGRLVRGRRASELLFPPDTEEAGDPGLARHAGRGRVRCQGMRADGTRYPMELSVTETEHEGDVLRAIYFRDITRDISAEEELVEARDRAVEGEQAKARFIAIMSHEMRTPLNGMIGALELLTETELGRDQREYVQILRRAGDVLLQHVNDVLDHSRLETGHFSFARAPYNPVDLVREVVDVLRPTAAARGNMLQVRIPEAGVPLLMGDRARLRQVLVNLVGNAIKFTENGEIQLSLLGLSKSGNLEFEVVDNGIGIAEDQHERIFEDFVTLDSSYMRAAEGTGLGLGIVRGLVQAMGGEVAVQSRVGQGTRFQVSLPAERAPRKAVEPQPAPGVPEMQPSRILVVEDNPVNRLVATAMLRKMGHSVSEAHDGAEGLRQAAAESFDIILMDISMPGLDGVETTRRMRAGGGRNDATPIVALTAHALPADVARFREAGMSSTLTKPITWRALAEMISGIAPARTPAPEAGPAPAEPQAETPAEVLDDVALGAAAESLGPELFVSLRDRFLAETETGLTGLAEELGDGIDPVRYAEKVHRIAGSAAVFGARALHGALRHQEEKARAGAPLPADSLDAVLPVWQATRKALLELELQA</sequence>
<dbReference type="CDD" id="cd17546">
    <property type="entry name" value="REC_hyHK_CKI1_RcsC-like"/>
    <property type="match status" value="1"/>
</dbReference>
<feature type="modified residue" description="Phosphohistidine" evidence="12">
    <location>
        <position position="796"/>
    </location>
</feature>
<dbReference type="SUPFAM" id="SSF52172">
    <property type="entry name" value="CheY-like"/>
    <property type="match status" value="1"/>
</dbReference>
<dbReference type="EMBL" id="CP123384">
    <property type="protein sequence ID" value="XCC94418.1"/>
    <property type="molecule type" value="Genomic_DNA"/>
</dbReference>
<keyword evidence="10" id="KW-0902">Two-component regulatory system</keyword>
<dbReference type="InterPro" id="IPR011006">
    <property type="entry name" value="CheY-like_superfamily"/>
</dbReference>
<keyword evidence="9 14" id="KW-1133">Transmembrane helix</keyword>
<dbReference type="Gene3D" id="3.30.565.10">
    <property type="entry name" value="Histidine kinase-like ATPase, C-terminal domain"/>
    <property type="match status" value="1"/>
</dbReference>
<feature type="transmembrane region" description="Helical" evidence="14">
    <location>
        <begin position="20"/>
        <end position="40"/>
    </location>
</feature>
<dbReference type="RefSeq" id="WP_353473238.1">
    <property type="nucleotide sequence ID" value="NZ_CP123384.1"/>
</dbReference>
<evidence type="ECO:0000259" key="15">
    <source>
        <dbReference type="PROSITE" id="PS50109"/>
    </source>
</evidence>
<dbReference type="FunFam" id="3.30.565.10:FF:000010">
    <property type="entry name" value="Sensor histidine kinase RcsC"/>
    <property type="match status" value="1"/>
</dbReference>
<evidence type="ECO:0000256" key="7">
    <source>
        <dbReference type="ARBA" id="ARBA00022741"/>
    </source>
</evidence>
<evidence type="ECO:0000259" key="18">
    <source>
        <dbReference type="PROSITE" id="PS50894"/>
    </source>
</evidence>
<reference evidence="19" key="1">
    <citation type="submission" date="2023-02" db="EMBL/GenBank/DDBJ databases">
        <title>Description and genomic characterization of Salipiger bruguierae sp. nov., isolated from the sediment of mangrove plant Bruguiera sexangula.</title>
        <authorList>
            <person name="Long M."/>
        </authorList>
    </citation>
    <scope>NUCLEOTIDE SEQUENCE</scope>
    <source>
        <strain evidence="19">H15</strain>
    </source>
</reference>
<dbReference type="SMART" id="SM00448">
    <property type="entry name" value="REC"/>
    <property type="match status" value="1"/>
</dbReference>
<keyword evidence="8 19" id="KW-0067">ATP-binding</keyword>
<dbReference type="InterPro" id="IPR000014">
    <property type="entry name" value="PAS"/>
</dbReference>
<dbReference type="InterPro" id="IPR005467">
    <property type="entry name" value="His_kinase_dom"/>
</dbReference>
<dbReference type="InterPro" id="IPR036097">
    <property type="entry name" value="HisK_dim/P_sf"/>
</dbReference>
<evidence type="ECO:0000256" key="12">
    <source>
        <dbReference type="PROSITE-ProRule" id="PRU00110"/>
    </source>
</evidence>
<dbReference type="InterPro" id="IPR001789">
    <property type="entry name" value="Sig_transdc_resp-reg_receiver"/>
</dbReference>
<dbReference type="SUPFAM" id="SSF55785">
    <property type="entry name" value="PYP-like sensor domain (PAS domain)"/>
    <property type="match status" value="1"/>
</dbReference>
<feature type="domain" description="HPt" evidence="18">
    <location>
        <begin position="756"/>
        <end position="853"/>
    </location>
</feature>
<dbReference type="Pfam" id="PF00512">
    <property type="entry name" value="HisKA"/>
    <property type="match status" value="1"/>
</dbReference>
<dbReference type="InterPro" id="IPR008207">
    <property type="entry name" value="Sig_transdc_His_kin_Hpt_dom"/>
</dbReference>
<dbReference type="CDD" id="cd16922">
    <property type="entry name" value="HATPase_EvgS-ArcB-TorS-like"/>
    <property type="match status" value="1"/>
</dbReference>
<dbReference type="PRINTS" id="PR00344">
    <property type="entry name" value="BCTRLSENSOR"/>
</dbReference>
<keyword evidence="11 14" id="KW-0472">Membrane</keyword>
<evidence type="ECO:0000256" key="14">
    <source>
        <dbReference type="SAM" id="Phobius"/>
    </source>
</evidence>
<dbReference type="PROSITE" id="PS50112">
    <property type="entry name" value="PAS"/>
    <property type="match status" value="1"/>
</dbReference>
<dbReference type="InterPro" id="IPR003594">
    <property type="entry name" value="HATPase_dom"/>
</dbReference>
<evidence type="ECO:0000256" key="1">
    <source>
        <dbReference type="ARBA" id="ARBA00000085"/>
    </source>
</evidence>
<evidence type="ECO:0000256" key="6">
    <source>
        <dbReference type="ARBA" id="ARBA00022692"/>
    </source>
</evidence>
<keyword evidence="6 14" id="KW-0812">Transmembrane</keyword>
<dbReference type="InterPro" id="IPR035965">
    <property type="entry name" value="PAS-like_dom_sf"/>
</dbReference>
<dbReference type="PROSITE" id="PS50894">
    <property type="entry name" value="HPT"/>
    <property type="match status" value="1"/>
</dbReference>
<dbReference type="Gene3D" id="1.20.120.160">
    <property type="entry name" value="HPT domain"/>
    <property type="match status" value="1"/>
</dbReference>
<dbReference type="AlphaFoldDB" id="A0AAU8AIT7"/>
<dbReference type="Pfam" id="PF13426">
    <property type="entry name" value="PAS_9"/>
    <property type="match status" value="1"/>
</dbReference>
<dbReference type="PROSITE" id="PS50110">
    <property type="entry name" value="RESPONSE_REGULATORY"/>
    <property type="match status" value="1"/>
</dbReference>
<evidence type="ECO:0000256" key="8">
    <source>
        <dbReference type="ARBA" id="ARBA00022840"/>
    </source>
</evidence>
<dbReference type="SUPFAM" id="SSF47384">
    <property type="entry name" value="Homodimeric domain of signal transducing histidine kinase"/>
    <property type="match status" value="1"/>
</dbReference>
<evidence type="ECO:0000256" key="2">
    <source>
        <dbReference type="ARBA" id="ARBA00004651"/>
    </source>
</evidence>
<dbReference type="Gene3D" id="3.30.450.20">
    <property type="entry name" value="PAS domain"/>
    <property type="match status" value="1"/>
</dbReference>
<keyword evidence="5 13" id="KW-0597">Phosphoprotein</keyword>
<dbReference type="SUPFAM" id="SSF47226">
    <property type="entry name" value="Histidine-containing phosphotransfer domain, HPT domain"/>
    <property type="match status" value="1"/>
</dbReference>
<accession>A0AAU8AIT7</accession>
<feature type="modified residue" description="4-aspartylphosphate" evidence="13">
    <location>
        <position position="650"/>
    </location>
</feature>
<dbReference type="NCBIfam" id="TIGR00229">
    <property type="entry name" value="sensory_box"/>
    <property type="match status" value="1"/>
</dbReference>
<evidence type="ECO:0000256" key="10">
    <source>
        <dbReference type="ARBA" id="ARBA00023012"/>
    </source>
</evidence>
<evidence type="ECO:0000259" key="16">
    <source>
        <dbReference type="PROSITE" id="PS50110"/>
    </source>
</evidence>
<dbReference type="InterPro" id="IPR004358">
    <property type="entry name" value="Sig_transdc_His_kin-like_C"/>
</dbReference>
<name>A0AAU8AIT7_9RHOB</name>
<evidence type="ECO:0000256" key="9">
    <source>
        <dbReference type="ARBA" id="ARBA00022989"/>
    </source>
</evidence>
<dbReference type="EC" id="2.7.13.3" evidence="3"/>
<dbReference type="CDD" id="cd00082">
    <property type="entry name" value="HisKA"/>
    <property type="match status" value="1"/>
</dbReference>
<dbReference type="Gene3D" id="1.10.287.130">
    <property type="match status" value="1"/>
</dbReference>
<keyword evidence="4" id="KW-1003">Cell membrane</keyword>
<dbReference type="InterPro" id="IPR003661">
    <property type="entry name" value="HisK_dim/P_dom"/>
</dbReference>
<dbReference type="GO" id="GO:0005524">
    <property type="term" value="F:ATP binding"/>
    <property type="evidence" value="ECO:0007669"/>
    <property type="project" value="UniProtKB-KW"/>
</dbReference>
<dbReference type="SMART" id="SM00388">
    <property type="entry name" value="HisKA"/>
    <property type="match status" value="1"/>
</dbReference>
<dbReference type="PANTHER" id="PTHR45339">
    <property type="entry name" value="HYBRID SIGNAL TRANSDUCTION HISTIDINE KINASE J"/>
    <property type="match status" value="1"/>
</dbReference>
<dbReference type="SUPFAM" id="SSF55874">
    <property type="entry name" value="ATPase domain of HSP90 chaperone/DNA topoisomerase II/histidine kinase"/>
    <property type="match status" value="1"/>
</dbReference>
<evidence type="ECO:0000259" key="17">
    <source>
        <dbReference type="PROSITE" id="PS50112"/>
    </source>
</evidence>
<proteinExistence type="predicted"/>